<sequence length="702" mass="76614">MSFTSLGLSEALAGAVEAAGYARPTPVQERAIPAVLQGRDLMVAAQTGTGKTGGFALPVLERLFPEGHPDREHRHGPRQARVLVLTPTRELAAQVHDSFKVYARDLPLKSACIFGGVGMNPQVQAMSKGVDVLVACPGRLLDLIGQGSVDLSRVEILVLDEADRMLDMGFIHDVKKVLAKLPAKRQNLLFSATFSKDIIDLTNKLLHNPERIEVTPPNTTVERIEQRVFRIPSVQKRALLAHLVTMGAWEQVLVFTRTKHGANRLAEYLTKHGLPAAAIHGNKSQNARTKALADFKANDVRILVATDIAARGLDIDQLPHVVNYELPNVEEDYVHRIGRTGRAGRTGEAISLVAPDEDKLLKAIERLTKQRIPDGDMLGFDPDAVLPEIQQPEPKEAPQRQPRKDKAKRGERKDRNKDKPQQPHAEEQQSAAPNAEGEAVDGDKPAGKRRRRGGRGKKKGDGQGGDAQPNANAQAREPREPREPRQPRQPRQQQEQQGQGRQQQAKPARAPKAVDGNRDPEEFLDDDFDNFGNRADYVSPFPDKDQQRGQRRRGGQGQGQGAGQGQNQGQGQQRARGQGGQGGGQGGSGQGRSQGQGQGQGRAAKKPGAGGRGQGQGGNGQGKQGQGQGQRKRGGKAPASRMNDAPLREPSEYGAAKPTRQPVVINKRDLVRTDRFPTPEQLEELEPRRKTERPALLTRNRE</sequence>
<organism evidence="13 14">
    <name type="scientific">Pseudomonas denitrificans</name>
    <dbReference type="NCBI Taxonomy" id="43306"/>
    <lineage>
        <taxon>Bacteria</taxon>
        <taxon>Pseudomonadati</taxon>
        <taxon>Pseudomonadota</taxon>
        <taxon>Gammaproteobacteria</taxon>
        <taxon>Pseudomonadales</taxon>
        <taxon>Pseudomonadaceae</taxon>
        <taxon>Halopseudomonas</taxon>
    </lineage>
</organism>
<dbReference type="InterPro" id="IPR014001">
    <property type="entry name" value="Helicase_ATP-bd"/>
</dbReference>
<keyword evidence="5 7" id="KW-0067">ATP-binding</keyword>
<feature type="compositionally biased region" description="Basic and acidic residues" evidence="9">
    <location>
        <begin position="685"/>
        <end position="702"/>
    </location>
</feature>
<comment type="subcellular location">
    <subcellularLocation>
        <location evidence="7">Cytoplasm</location>
    </subcellularLocation>
</comment>
<feature type="region of interest" description="Disordered" evidence="9">
    <location>
        <begin position="390"/>
        <end position="702"/>
    </location>
</feature>
<dbReference type="EC" id="3.6.4.13" evidence="7"/>
<keyword evidence="1 7" id="KW-0963">Cytoplasm</keyword>
<accession>A0A9X7N2T5</accession>
<dbReference type="EMBL" id="CP043626">
    <property type="protein sequence ID" value="QEY74013.1"/>
    <property type="molecule type" value="Genomic_DNA"/>
</dbReference>
<dbReference type="InterPro" id="IPR000629">
    <property type="entry name" value="RNA-helicase_DEAD-box_CS"/>
</dbReference>
<dbReference type="PROSITE" id="PS51195">
    <property type="entry name" value="Q_MOTIF"/>
    <property type="match status" value="1"/>
</dbReference>
<feature type="short sequence motif" description="Q motif" evidence="8">
    <location>
        <begin position="1"/>
        <end position="29"/>
    </location>
</feature>
<feature type="compositionally biased region" description="Low complexity" evidence="9">
    <location>
        <begin position="489"/>
        <end position="513"/>
    </location>
</feature>
<dbReference type="FunFam" id="3.40.50.300:FF:000108">
    <property type="entry name" value="ATP-dependent RNA helicase RhlE"/>
    <property type="match status" value="1"/>
</dbReference>
<evidence type="ECO:0000256" key="2">
    <source>
        <dbReference type="ARBA" id="ARBA00022741"/>
    </source>
</evidence>
<dbReference type="FunFam" id="3.40.50.300:FF:000468">
    <property type="entry name" value="ATP-dependent RNA helicase RhlE"/>
    <property type="match status" value="1"/>
</dbReference>
<dbReference type="GO" id="GO:0042255">
    <property type="term" value="P:ribosome assembly"/>
    <property type="evidence" value="ECO:0007669"/>
    <property type="project" value="InterPro"/>
</dbReference>
<evidence type="ECO:0000256" key="7">
    <source>
        <dbReference type="HAMAP-Rule" id="MF_00968"/>
    </source>
</evidence>
<dbReference type="SMART" id="SM00490">
    <property type="entry name" value="HELICc"/>
    <property type="match status" value="1"/>
</dbReference>
<dbReference type="Pfam" id="PF00270">
    <property type="entry name" value="DEAD"/>
    <property type="match status" value="1"/>
</dbReference>
<gene>
    <name evidence="7" type="primary">rhlE</name>
    <name evidence="13" type="ORF">F1C79_21740</name>
</gene>
<evidence type="ECO:0000259" key="10">
    <source>
        <dbReference type="PROSITE" id="PS51192"/>
    </source>
</evidence>
<comment type="function">
    <text evidence="7">DEAD-box RNA helicase involved in ribosome assembly. Has RNA-dependent ATPase activity and unwinds double-stranded RNA.</text>
</comment>
<evidence type="ECO:0000256" key="3">
    <source>
        <dbReference type="ARBA" id="ARBA00022801"/>
    </source>
</evidence>
<dbReference type="InterPro" id="IPR027417">
    <property type="entry name" value="P-loop_NTPase"/>
</dbReference>
<keyword evidence="3 7" id="KW-0378">Hydrolase</keyword>
<evidence type="ECO:0000256" key="1">
    <source>
        <dbReference type="ARBA" id="ARBA00022490"/>
    </source>
</evidence>
<keyword evidence="4 7" id="KW-0347">Helicase</keyword>
<evidence type="ECO:0000259" key="11">
    <source>
        <dbReference type="PROSITE" id="PS51194"/>
    </source>
</evidence>
<feature type="compositionally biased region" description="Basic and acidic residues" evidence="9">
    <location>
        <begin position="476"/>
        <end position="486"/>
    </location>
</feature>
<dbReference type="InterPro" id="IPR011545">
    <property type="entry name" value="DEAD/DEAH_box_helicase_dom"/>
</dbReference>
<name>A0A9X7N2T5_PSEDE</name>
<keyword evidence="7" id="KW-0690">Ribosome biogenesis</keyword>
<feature type="domain" description="DEAD-box RNA helicase Q" evidence="12">
    <location>
        <begin position="1"/>
        <end position="29"/>
    </location>
</feature>
<reference evidence="13 14" key="1">
    <citation type="submission" date="2019-09" db="EMBL/GenBank/DDBJ databases">
        <title>Prosopis cineraria nodule microbiome.</title>
        <authorList>
            <person name="Chaluvadi S.R."/>
            <person name="Ali R."/>
            <person name="Wang X."/>
        </authorList>
    </citation>
    <scope>NUCLEOTIDE SEQUENCE [LARGE SCALE GENOMIC DNA]</scope>
    <source>
        <strain evidence="13 14">BG1</strain>
    </source>
</reference>
<feature type="compositionally biased region" description="Gly residues" evidence="9">
    <location>
        <begin position="555"/>
        <end position="568"/>
    </location>
</feature>
<dbReference type="PANTHER" id="PTHR47959">
    <property type="entry name" value="ATP-DEPENDENT RNA HELICASE RHLE-RELATED"/>
    <property type="match status" value="1"/>
</dbReference>
<dbReference type="GO" id="GO:0005524">
    <property type="term" value="F:ATP binding"/>
    <property type="evidence" value="ECO:0007669"/>
    <property type="project" value="UniProtKB-UniRule"/>
</dbReference>
<feature type="compositionally biased region" description="Gly residues" evidence="9">
    <location>
        <begin position="608"/>
        <end position="628"/>
    </location>
</feature>
<evidence type="ECO:0000256" key="4">
    <source>
        <dbReference type="ARBA" id="ARBA00022806"/>
    </source>
</evidence>
<keyword evidence="2 7" id="KW-0547">Nucleotide-binding</keyword>
<dbReference type="Gene3D" id="3.40.50.300">
    <property type="entry name" value="P-loop containing nucleotide triphosphate hydrolases"/>
    <property type="match status" value="2"/>
</dbReference>
<dbReference type="OrthoDB" id="9805696at2"/>
<dbReference type="RefSeq" id="WP_151188565.1">
    <property type="nucleotide sequence ID" value="NZ_CP043626.1"/>
</dbReference>
<feature type="compositionally biased region" description="Basic and acidic residues" evidence="9">
    <location>
        <begin position="666"/>
        <end position="677"/>
    </location>
</feature>
<dbReference type="InterPro" id="IPR044742">
    <property type="entry name" value="DEAD/DEAH_RhlB"/>
</dbReference>
<evidence type="ECO:0000259" key="12">
    <source>
        <dbReference type="PROSITE" id="PS51195"/>
    </source>
</evidence>
<dbReference type="GO" id="GO:0016787">
    <property type="term" value="F:hydrolase activity"/>
    <property type="evidence" value="ECO:0007669"/>
    <property type="project" value="UniProtKB-KW"/>
</dbReference>
<dbReference type="GO" id="GO:0003676">
    <property type="term" value="F:nucleic acid binding"/>
    <property type="evidence" value="ECO:0007669"/>
    <property type="project" value="InterPro"/>
</dbReference>
<dbReference type="InterPro" id="IPR050079">
    <property type="entry name" value="DEAD_box_RNA_helicase"/>
</dbReference>
<feature type="compositionally biased region" description="Low complexity" evidence="9">
    <location>
        <begin position="466"/>
        <end position="475"/>
    </location>
</feature>
<proteinExistence type="inferred from homology"/>
<evidence type="ECO:0000313" key="14">
    <source>
        <dbReference type="Proteomes" id="UP000326659"/>
    </source>
</evidence>
<feature type="compositionally biased region" description="Basic and acidic residues" evidence="9">
    <location>
        <begin position="393"/>
        <end position="404"/>
    </location>
</feature>
<dbReference type="Pfam" id="PF00271">
    <property type="entry name" value="Helicase_C"/>
    <property type="match status" value="1"/>
</dbReference>
<evidence type="ECO:0000256" key="8">
    <source>
        <dbReference type="PROSITE-ProRule" id="PRU00552"/>
    </source>
</evidence>
<dbReference type="CDD" id="cd00268">
    <property type="entry name" value="DEADc"/>
    <property type="match status" value="1"/>
</dbReference>
<evidence type="ECO:0000256" key="6">
    <source>
        <dbReference type="ARBA" id="ARBA00047984"/>
    </source>
</evidence>
<dbReference type="PROSITE" id="PS51192">
    <property type="entry name" value="HELICASE_ATP_BIND_1"/>
    <property type="match status" value="1"/>
</dbReference>
<dbReference type="HAMAP" id="MF_00968">
    <property type="entry name" value="DEAD_helicase_RhlE"/>
    <property type="match status" value="1"/>
</dbReference>
<feature type="compositionally biased region" description="Basic and acidic residues" evidence="9">
    <location>
        <begin position="411"/>
        <end position="427"/>
    </location>
</feature>
<evidence type="ECO:0000256" key="9">
    <source>
        <dbReference type="SAM" id="MobiDB-lite"/>
    </source>
</evidence>
<dbReference type="KEGG" id="pden:F1C79_21740"/>
<dbReference type="InterPro" id="IPR001650">
    <property type="entry name" value="Helicase_C-like"/>
</dbReference>
<evidence type="ECO:0000313" key="13">
    <source>
        <dbReference type="EMBL" id="QEY74013.1"/>
    </source>
</evidence>
<feature type="compositionally biased region" description="Gly residues" evidence="9">
    <location>
        <begin position="577"/>
        <end position="600"/>
    </location>
</feature>
<dbReference type="SUPFAM" id="SSF52540">
    <property type="entry name" value="P-loop containing nucleoside triphosphate hydrolases"/>
    <property type="match status" value="2"/>
</dbReference>
<feature type="domain" description="Helicase ATP-binding" evidence="10">
    <location>
        <begin position="32"/>
        <end position="212"/>
    </location>
</feature>
<comment type="catalytic activity">
    <reaction evidence="6 7">
        <text>ATP + H2O = ADP + phosphate + H(+)</text>
        <dbReference type="Rhea" id="RHEA:13065"/>
        <dbReference type="ChEBI" id="CHEBI:15377"/>
        <dbReference type="ChEBI" id="CHEBI:15378"/>
        <dbReference type="ChEBI" id="CHEBI:30616"/>
        <dbReference type="ChEBI" id="CHEBI:43474"/>
        <dbReference type="ChEBI" id="CHEBI:456216"/>
        <dbReference type="EC" id="3.6.4.13"/>
    </reaction>
</comment>
<keyword evidence="14" id="KW-1185">Reference proteome</keyword>
<dbReference type="SMART" id="SM00487">
    <property type="entry name" value="DEXDc"/>
    <property type="match status" value="1"/>
</dbReference>
<dbReference type="PROSITE" id="PS51194">
    <property type="entry name" value="HELICASE_CTER"/>
    <property type="match status" value="1"/>
</dbReference>
<protein>
    <recommendedName>
        <fullName evidence="7">ATP-dependent RNA helicase RhlE</fullName>
        <ecNumber evidence="7">3.6.4.13</ecNumber>
    </recommendedName>
</protein>
<feature type="compositionally biased region" description="Basic residues" evidence="9">
    <location>
        <begin position="447"/>
        <end position="458"/>
    </location>
</feature>
<dbReference type="Proteomes" id="UP000326659">
    <property type="component" value="Chromosome"/>
</dbReference>
<dbReference type="AlphaFoldDB" id="A0A9X7N2T5"/>
<feature type="domain" description="Helicase C-terminal" evidence="11">
    <location>
        <begin position="238"/>
        <end position="386"/>
    </location>
</feature>
<dbReference type="PROSITE" id="PS00039">
    <property type="entry name" value="DEAD_ATP_HELICASE"/>
    <property type="match status" value="1"/>
</dbReference>
<dbReference type="CDD" id="cd18787">
    <property type="entry name" value="SF2_C_DEAD"/>
    <property type="match status" value="1"/>
</dbReference>
<dbReference type="GO" id="GO:0003724">
    <property type="term" value="F:RNA helicase activity"/>
    <property type="evidence" value="ECO:0007669"/>
    <property type="project" value="UniProtKB-UniRule"/>
</dbReference>
<dbReference type="GO" id="GO:0009266">
    <property type="term" value="P:response to temperature stimulus"/>
    <property type="evidence" value="ECO:0007669"/>
    <property type="project" value="UniProtKB-ARBA"/>
</dbReference>
<dbReference type="GO" id="GO:0005829">
    <property type="term" value="C:cytosol"/>
    <property type="evidence" value="ECO:0007669"/>
    <property type="project" value="TreeGrafter"/>
</dbReference>
<dbReference type="InterPro" id="IPR028622">
    <property type="entry name" value="DEAD_helicase_RhlE"/>
</dbReference>
<dbReference type="InterPro" id="IPR014014">
    <property type="entry name" value="RNA_helicase_DEAD_Q_motif"/>
</dbReference>
<dbReference type="PANTHER" id="PTHR47959:SF13">
    <property type="entry name" value="ATP-DEPENDENT RNA HELICASE RHLE"/>
    <property type="match status" value="1"/>
</dbReference>
<evidence type="ECO:0000256" key="5">
    <source>
        <dbReference type="ARBA" id="ARBA00022840"/>
    </source>
</evidence>
<comment type="similarity">
    <text evidence="7">Belongs to the DEAD box helicase family. RhlE subfamily.</text>
</comment>